<evidence type="ECO:0000259" key="20">
    <source>
        <dbReference type="PROSITE" id="PS50999"/>
    </source>
</evidence>
<evidence type="ECO:0000256" key="8">
    <source>
        <dbReference type="ARBA" id="ARBA00022967"/>
    </source>
</evidence>
<keyword evidence="12 17" id="KW-0186">Copper</keyword>
<evidence type="ECO:0000256" key="3">
    <source>
        <dbReference type="ARBA" id="ARBA00022448"/>
    </source>
</evidence>
<dbReference type="SUPFAM" id="SSF49503">
    <property type="entry name" value="Cupredoxins"/>
    <property type="match status" value="1"/>
</dbReference>
<dbReference type="CDD" id="cd13915">
    <property type="entry name" value="CuRO_HCO_II_like_2"/>
    <property type="match status" value="1"/>
</dbReference>
<dbReference type="InterPro" id="IPR009056">
    <property type="entry name" value="Cyt_c-like_dom"/>
</dbReference>
<keyword evidence="10 18" id="KW-1133">Transmembrane helix</keyword>
<keyword evidence="5 16" id="KW-0679">Respiratory chain</keyword>
<dbReference type="Proteomes" id="UP000057158">
    <property type="component" value="Chromosome"/>
</dbReference>
<feature type="domain" description="Cytochrome oxidase subunit II copper A binding" evidence="19">
    <location>
        <begin position="90"/>
        <end position="200"/>
    </location>
</feature>
<dbReference type="KEGG" id="des:DSOUD_0982"/>
<evidence type="ECO:0000313" key="23">
    <source>
        <dbReference type="Proteomes" id="UP000057158"/>
    </source>
</evidence>
<dbReference type="Pfam" id="PF02790">
    <property type="entry name" value="COX2_TM"/>
    <property type="match status" value="1"/>
</dbReference>
<dbReference type="GO" id="GO:0005886">
    <property type="term" value="C:plasma membrane"/>
    <property type="evidence" value="ECO:0007669"/>
    <property type="project" value="UniProtKB-SubCell"/>
</dbReference>
<dbReference type="RefSeq" id="WP_232426495.1">
    <property type="nucleotide sequence ID" value="NZ_CP010802.1"/>
</dbReference>
<evidence type="ECO:0000256" key="7">
    <source>
        <dbReference type="ARBA" id="ARBA00022723"/>
    </source>
</evidence>
<comment type="cofactor">
    <cofactor evidence="17">
        <name>Cu cation</name>
        <dbReference type="ChEBI" id="CHEBI:23378"/>
    </cofactor>
    <text evidence="17">Binds a copper A center.</text>
</comment>
<dbReference type="InterPro" id="IPR045187">
    <property type="entry name" value="CcO_II"/>
</dbReference>
<evidence type="ECO:0000256" key="9">
    <source>
        <dbReference type="ARBA" id="ARBA00022982"/>
    </source>
</evidence>
<comment type="catalytic activity">
    <reaction evidence="17">
        <text>4 Fe(II)-[cytochrome c] + O2 + 8 H(+)(in) = 4 Fe(III)-[cytochrome c] + 2 H2O + 4 H(+)(out)</text>
        <dbReference type="Rhea" id="RHEA:11436"/>
        <dbReference type="Rhea" id="RHEA-COMP:10350"/>
        <dbReference type="Rhea" id="RHEA-COMP:14399"/>
        <dbReference type="ChEBI" id="CHEBI:15377"/>
        <dbReference type="ChEBI" id="CHEBI:15378"/>
        <dbReference type="ChEBI" id="CHEBI:15379"/>
        <dbReference type="ChEBI" id="CHEBI:29033"/>
        <dbReference type="ChEBI" id="CHEBI:29034"/>
        <dbReference type="EC" id="7.1.1.9"/>
    </reaction>
</comment>
<evidence type="ECO:0000259" key="21">
    <source>
        <dbReference type="PROSITE" id="PS51007"/>
    </source>
</evidence>
<dbReference type="AlphaFoldDB" id="A0A0M5IKP4"/>
<dbReference type="PROSITE" id="PS50857">
    <property type="entry name" value="COX2_CUA"/>
    <property type="match status" value="1"/>
</dbReference>
<dbReference type="PROSITE" id="PS51007">
    <property type="entry name" value="CYTC"/>
    <property type="match status" value="1"/>
</dbReference>
<comment type="subcellular location">
    <subcellularLocation>
        <location evidence="16">Cell membrane</location>
        <topology evidence="16">Multi-pass membrane protein</topology>
    </subcellularLocation>
    <subcellularLocation>
        <location evidence="1">Membrane</location>
        <topology evidence="1">Multi-pass membrane protein</topology>
    </subcellularLocation>
</comment>
<dbReference type="PANTHER" id="PTHR22888">
    <property type="entry name" value="CYTOCHROME C OXIDASE, SUBUNIT II"/>
    <property type="match status" value="1"/>
</dbReference>
<sequence>MISSVTTTTEAVDPVFLFIFGIALVMLLGITAVMIFFTVKYNRKRHPHPTSERRYNIPLEIAWTVIPSLLVLAMFYYGWAGYLALRNVPEGAMEVSVTGRMWSWTFTYDNGRTSDRLYVPAGQPVRVEIHSEDVLHSFYIPAFRIKRDAVPGMSNYVWFVAPAPGSYDIFCAEYCGVGHSSMITTVEALTPHEFEEWLRQESAAEEEGEGEALLTSYGCLGCHSLDGSAKVGPTLQGIFGRSVTVVAGGKERTLVADAAYLRRAILEPAAEVVKGFPPVMPSYAGRISEHELEELLEYFETRP</sequence>
<dbReference type="Pfam" id="PF00116">
    <property type="entry name" value="COX2"/>
    <property type="match status" value="1"/>
</dbReference>
<dbReference type="Gene3D" id="2.60.40.420">
    <property type="entry name" value="Cupredoxins - blue copper proteins"/>
    <property type="match status" value="1"/>
</dbReference>
<evidence type="ECO:0000256" key="12">
    <source>
        <dbReference type="ARBA" id="ARBA00023008"/>
    </source>
</evidence>
<keyword evidence="6 16" id="KW-0812">Transmembrane</keyword>
<keyword evidence="13 18" id="KW-0472">Membrane</keyword>
<evidence type="ECO:0000256" key="16">
    <source>
        <dbReference type="RuleBase" id="RU000456"/>
    </source>
</evidence>
<evidence type="ECO:0000256" key="15">
    <source>
        <dbReference type="PROSITE-ProRule" id="PRU00433"/>
    </source>
</evidence>
<feature type="transmembrane region" description="Helical" evidence="18">
    <location>
        <begin position="15"/>
        <end position="39"/>
    </location>
</feature>
<dbReference type="GO" id="GO:0042773">
    <property type="term" value="P:ATP synthesis coupled electron transport"/>
    <property type="evidence" value="ECO:0007669"/>
    <property type="project" value="TreeGrafter"/>
</dbReference>
<evidence type="ECO:0000256" key="13">
    <source>
        <dbReference type="ARBA" id="ARBA00023136"/>
    </source>
</evidence>
<evidence type="ECO:0000256" key="5">
    <source>
        <dbReference type="ARBA" id="ARBA00022660"/>
    </source>
</evidence>
<feature type="transmembrane region" description="Helical" evidence="18">
    <location>
        <begin position="60"/>
        <end position="79"/>
    </location>
</feature>
<dbReference type="SUPFAM" id="SSF81464">
    <property type="entry name" value="Cytochrome c oxidase subunit II-like, transmembrane region"/>
    <property type="match status" value="1"/>
</dbReference>
<dbReference type="PROSITE" id="PS00078">
    <property type="entry name" value="COX2"/>
    <property type="match status" value="1"/>
</dbReference>
<dbReference type="EMBL" id="CP010802">
    <property type="protein sequence ID" value="ALC15768.1"/>
    <property type="molecule type" value="Genomic_DNA"/>
</dbReference>
<dbReference type="InterPro" id="IPR014222">
    <property type="entry name" value="Cyt_c_oxidase_su2"/>
</dbReference>
<dbReference type="NCBIfam" id="TIGR02866">
    <property type="entry name" value="CoxB"/>
    <property type="match status" value="1"/>
</dbReference>
<name>A0A0M5IKP4_9BACT</name>
<dbReference type="InterPro" id="IPR008972">
    <property type="entry name" value="Cupredoxin"/>
</dbReference>
<evidence type="ECO:0000313" key="22">
    <source>
        <dbReference type="EMBL" id="ALC15768.1"/>
    </source>
</evidence>
<evidence type="ECO:0000256" key="10">
    <source>
        <dbReference type="ARBA" id="ARBA00022989"/>
    </source>
</evidence>
<evidence type="ECO:0000256" key="2">
    <source>
        <dbReference type="ARBA" id="ARBA00007866"/>
    </source>
</evidence>
<feature type="domain" description="Cytochrome oxidase subunit II transmembrane region profile" evidence="20">
    <location>
        <begin position="1"/>
        <end position="89"/>
    </location>
</feature>
<dbReference type="PATRIC" id="fig|1603606.3.peg.1077"/>
<dbReference type="GO" id="GO:0004129">
    <property type="term" value="F:cytochrome-c oxidase activity"/>
    <property type="evidence" value="ECO:0007669"/>
    <property type="project" value="UniProtKB-EC"/>
</dbReference>
<comment type="function">
    <text evidence="14 17">Subunits I and II form the functional core of the enzyme complex. Electrons originating in cytochrome c are transferred via heme a and Cu(A) to the binuclear center formed by heme a3 and Cu(B).</text>
</comment>
<dbReference type="STRING" id="1603606.DSOUD_0982"/>
<evidence type="ECO:0000256" key="18">
    <source>
        <dbReference type="SAM" id="Phobius"/>
    </source>
</evidence>
<keyword evidence="11 15" id="KW-0408">Iron</keyword>
<dbReference type="GO" id="GO:0020037">
    <property type="term" value="F:heme binding"/>
    <property type="evidence" value="ECO:0007669"/>
    <property type="project" value="InterPro"/>
</dbReference>
<dbReference type="GO" id="GO:0005507">
    <property type="term" value="F:copper ion binding"/>
    <property type="evidence" value="ECO:0007669"/>
    <property type="project" value="InterPro"/>
</dbReference>
<evidence type="ECO:0000256" key="1">
    <source>
        <dbReference type="ARBA" id="ARBA00004141"/>
    </source>
</evidence>
<reference evidence="22 23" key="1">
    <citation type="submission" date="2015-07" db="EMBL/GenBank/DDBJ databases">
        <title>Isolation and Genomic Characterization of a Novel Halophilic Metal-Reducing Deltaproteobacterium from the Deep Subsurface.</title>
        <authorList>
            <person name="Badalamenti J.P."/>
            <person name="Summers Z.M."/>
            <person name="Gralnick J.A."/>
            <person name="Bond D.R."/>
        </authorList>
    </citation>
    <scope>NUCLEOTIDE SEQUENCE [LARGE SCALE GENOMIC DNA]</scope>
    <source>
        <strain evidence="22 23">WTL</strain>
    </source>
</reference>
<proteinExistence type="inferred from homology"/>
<organism evidence="22 23">
    <name type="scientific">Desulfuromonas soudanensis</name>
    <dbReference type="NCBI Taxonomy" id="1603606"/>
    <lineage>
        <taxon>Bacteria</taxon>
        <taxon>Pseudomonadati</taxon>
        <taxon>Thermodesulfobacteriota</taxon>
        <taxon>Desulfuromonadia</taxon>
        <taxon>Desulfuromonadales</taxon>
        <taxon>Desulfuromonadaceae</taxon>
        <taxon>Desulfuromonas</taxon>
    </lineage>
</organism>
<evidence type="ECO:0000256" key="6">
    <source>
        <dbReference type="ARBA" id="ARBA00022692"/>
    </source>
</evidence>
<keyword evidence="7 15" id="KW-0479">Metal-binding</keyword>
<protein>
    <recommendedName>
        <fullName evidence="17">Cytochrome c oxidase subunit 2</fullName>
        <ecNumber evidence="17">7.1.1.9</ecNumber>
    </recommendedName>
</protein>
<keyword evidence="9 16" id="KW-0249">Electron transport</keyword>
<evidence type="ECO:0000256" key="4">
    <source>
        <dbReference type="ARBA" id="ARBA00022617"/>
    </source>
</evidence>
<dbReference type="InterPro" id="IPR036257">
    <property type="entry name" value="Cyt_c_oxidase_su2_TM_sf"/>
</dbReference>
<dbReference type="EC" id="7.1.1.9" evidence="17"/>
<dbReference type="InterPro" id="IPR001505">
    <property type="entry name" value="Copper_CuA"/>
</dbReference>
<evidence type="ECO:0000256" key="11">
    <source>
        <dbReference type="ARBA" id="ARBA00023004"/>
    </source>
</evidence>
<keyword evidence="3 16" id="KW-0813">Transport</keyword>
<dbReference type="Gene3D" id="1.10.287.90">
    <property type="match status" value="1"/>
</dbReference>
<evidence type="ECO:0000256" key="14">
    <source>
        <dbReference type="ARBA" id="ARBA00024688"/>
    </source>
</evidence>
<dbReference type="PANTHER" id="PTHR22888:SF9">
    <property type="entry name" value="CYTOCHROME C OXIDASE SUBUNIT 2"/>
    <property type="match status" value="1"/>
</dbReference>
<dbReference type="GO" id="GO:0016491">
    <property type="term" value="F:oxidoreductase activity"/>
    <property type="evidence" value="ECO:0007669"/>
    <property type="project" value="InterPro"/>
</dbReference>
<keyword evidence="4 15" id="KW-0349">Heme</keyword>
<dbReference type="InterPro" id="IPR002429">
    <property type="entry name" value="CcO_II-like_C"/>
</dbReference>
<gene>
    <name evidence="22" type="primary">coxB</name>
    <name evidence="22" type="ORF">DSOUD_0982</name>
</gene>
<evidence type="ECO:0000256" key="17">
    <source>
        <dbReference type="RuleBase" id="RU004024"/>
    </source>
</evidence>
<dbReference type="Gene3D" id="1.10.760.10">
    <property type="entry name" value="Cytochrome c-like domain"/>
    <property type="match status" value="1"/>
</dbReference>
<keyword evidence="8" id="KW-1278">Translocase</keyword>
<keyword evidence="23" id="KW-1185">Reference proteome</keyword>
<evidence type="ECO:0000259" key="19">
    <source>
        <dbReference type="PROSITE" id="PS50857"/>
    </source>
</evidence>
<dbReference type="InterPro" id="IPR036909">
    <property type="entry name" value="Cyt_c-like_dom_sf"/>
</dbReference>
<dbReference type="PROSITE" id="PS50999">
    <property type="entry name" value="COX2_TM"/>
    <property type="match status" value="1"/>
</dbReference>
<feature type="domain" description="Cytochrome c" evidence="21">
    <location>
        <begin position="205"/>
        <end position="303"/>
    </location>
</feature>
<dbReference type="InterPro" id="IPR011759">
    <property type="entry name" value="Cyt_c_oxidase_su2_TM_dom"/>
</dbReference>
<comment type="similarity">
    <text evidence="2 16">Belongs to the cytochrome c oxidase subunit 2 family.</text>
</comment>
<accession>A0A0M5IKP4</accession>
<dbReference type="SUPFAM" id="SSF46626">
    <property type="entry name" value="Cytochrome c"/>
    <property type="match status" value="1"/>
</dbReference>